<dbReference type="OrthoDB" id="6630793at2759"/>
<evidence type="ECO:0000259" key="3">
    <source>
        <dbReference type="Pfam" id="PF00076"/>
    </source>
</evidence>
<dbReference type="PANTHER" id="PTHR22014:SF2">
    <property type="entry name" value="RNA-BINDING PROTEIN 33"/>
    <property type="match status" value="1"/>
</dbReference>
<dbReference type="GO" id="GO:0003723">
    <property type="term" value="F:RNA binding"/>
    <property type="evidence" value="ECO:0007669"/>
    <property type="project" value="UniProtKB-KW"/>
</dbReference>
<feature type="region of interest" description="Disordered" evidence="2">
    <location>
        <begin position="1"/>
        <end position="21"/>
    </location>
</feature>
<gene>
    <name evidence="4" type="ORF">NTEN_LOCUS23196</name>
</gene>
<dbReference type="PANTHER" id="PTHR22014">
    <property type="entry name" value="RNA-BINDING PROTEIN 33"/>
    <property type="match status" value="1"/>
</dbReference>
<organism evidence="4 5">
    <name type="scientific">Nesidiocoris tenuis</name>
    <dbReference type="NCBI Taxonomy" id="355587"/>
    <lineage>
        <taxon>Eukaryota</taxon>
        <taxon>Metazoa</taxon>
        <taxon>Ecdysozoa</taxon>
        <taxon>Arthropoda</taxon>
        <taxon>Hexapoda</taxon>
        <taxon>Insecta</taxon>
        <taxon>Pterygota</taxon>
        <taxon>Neoptera</taxon>
        <taxon>Paraneoptera</taxon>
        <taxon>Hemiptera</taxon>
        <taxon>Heteroptera</taxon>
        <taxon>Panheteroptera</taxon>
        <taxon>Cimicomorpha</taxon>
        <taxon>Miridae</taxon>
        <taxon>Dicyphina</taxon>
        <taxon>Nesidiocoris</taxon>
    </lineage>
</organism>
<dbReference type="CDD" id="cd00590">
    <property type="entry name" value="RRM_SF"/>
    <property type="match status" value="1"/>
</dbReference>
<dbReference type="InterPro" id="IPR039878">
    <property type="entry name" value="RBM33"/>
</dbReference>
<sequence>MKKRKRTGRRSKRRRSFAKIYSGRKKNGVRLRFNKNSNSKKMTETIVSKLVSIENLSASTSYRLLMDMARTVGVVETVNLDSDARKAFIRFMKPEDAQLFVRRHHRKMVDLSMIQATVVPESAQSSKRS</sequence>
<keyword evidence="1" id="KW-0694">RNA-binding</keyword>
<dbReference type="EMBL" id="CADCXU010033966">
    <property type="protein sequence ID" value="CAB0019484.1"/>
    <property type="molecule type" value="Genomic_DNA"/>
</dbReference>
<keyword evidence="5" id="KW-1185">Reference proteome</keyword>
<protein>
    <recommendedName>
        <fullName evidence="3">RRM domain-containing protein</fullName>
    </recommendedName>
</protein>
<name>A0A6H5HWB9_9HEMI</name>
<dbReference type="InterPro" id="IPR035979">
    <property type="entry name" value="RBD_domain_sf"/>
</dbReference>
<dbReference type="Pfam" id="PF00076">
    <property type="entry name" value="RRM_1"/>
    <property type="match status" value="1"/>
</dbReference>
<evidence type="ECO:0000256" key="1">
    <source>
        <dbReference type="ARBA" id="ARBA00022884"/>
    </source>
</evidence>
<evidence type="ECO:0000313" key="4">
    <source>
        <dbReference type="EMBL" id="CAB0019484.1"/>
    </source>
</evidence>
<reference evidence="4 5" key="1">
    <citation type="submission" date="2020-02" db="EMBL/GenBank/DDBJ databases">
        <authorList>
            <person name="Ferguson B K."/>
        </authorList>
    </citation>
    <scope>NUCLEOTIDE SEQUENCE [LARGE SCALE GENOMIC DNA]</scope>
</reference>
<dbReference type="Proteomes" id="UP000479000">
    <property type="component" value="Unassembled WGS sequence"/>
</dbReference>
<dbReference type="SUPFAM" id="SSF54928">
    <property type="entry name" value="RNA-binding domain, RBD"/>
    <property type="match status" value="1"/>
</dbReference>
<dbReference type="InterPro" id="IPR000504">
    <property type="entry name" value="RRM_dom"/>
</dbReference>
<evidence type="ECO:0000313" key="5">
    <source>
        <dbReference type="Proteomes" id="UP000479000"/>
    </source>
</evidence>
<dbReference type="AlphaFoldDB" id="A0A6H5HWB9"/>
<dbReference type="InterPro" id="IPR012677">
    <property type="entry name" value="Nucleotide-bd_a/b_plait_sf"/>
</dbReference>
<accession>A0A6H5HWB9</accession>
<dbReference type="Gene3D" id="3.30.70.330">
    <property type="match status" value="1"/>
</dbReference>
<feature type="domain" description="RRM" evidence="3">
    <location>
        <begin position="52"/>
        <end position="110"/>
    </location>
</feature>
<proteinExistence type="predicted"/>
<evidence type="ECO:0000256" key="2">
    <source>
        <dbReference type="SAM" id="MobiDB-lite"/>
    </source>
</evidence>